<dbReference type="Proteomes" id="UP000287687">
    <property type="component" value="Unassembled WGS sequence"/>
</dbReference>
<dbReference type="EMBL" id="SBIP01000001">
    <property type="protein sequence ID" value="RWX81486.1"/>
    <property type="molecule type" value="Genomic_DNA"/>
</dbReference>
<proteinExistence type="predicted"/>
<dbReference type="OrthoDB" id="7985367at2"/>
<evidence type="ECO:0000259" key="2">
    <source>
        <dbReference type="Pfam" id="PF08906"/>
    </source>
</evidence>
<accession>A0A444LMD9</accession>
<dbReference type="AlphaFoldDB" id="A0A444LMD9"/>
<comment type="caution">
    <text evidence="3">The sequence shown here is derived from an EMBL/GenBank/DDBJ whole genome shotgun (WGS) entry which is preliminary data.</text>
</comment>
<feature type="domain" description="T6SS immunity protein Tdi1 C-terminal" evidence="2">
    <location>
        <begin position="139"/>
        <end position="204"/>
    </location>
</feature>
<sequence length="224" mass="24983">MHDNFRYYLEKYQPVSVEEKPTAAVIARLSTIYPASLVEFISEYGFPSFHGGMFQLCDPDEFRSVLALVFKADPNFRHDECHVVGYTAFGNLRCWSPKYFEVDVELPLGAVYCPPLTMPGWQQTASADHVASGMVPDREDCDFLDADGEPMFDRCVAAYGPLKKGECFGFVPALAISGAFGPLQRVENIKRLSALEHFSILAQLDEFALMKITPSDIVPVRPIG</sequence>
<name>A0A444LMD9_9HYPH</name>
<evidence type="ECO:0000313" key="3">
    <source>
        <dbReference type="EMBL" id="RWX81486.1"/>
    </source>
</evidence>
<dbReference type="Pfam" id="PF08906">
    <property type="entry name" value="T6SS_Tdi1_C"/>
    <property type="match status" value="1"/>
</dbReference>
<protein>
    <submittedName>
        <fullName evidence="3">DUF1851 domain-containing protein</fullName>
    </submittedName>
</protein>
<dbReference type="Pfam" id="PF08887">
    <property type="entry name" value="GAD-like"/>
    <property type="match status" value="1"/>
</dbReference>
<dbReference type="InterPro" id="IPR014983">
    <property type="entry name" value="GAD-rel"/>
</dbReference>
<organism evidence="3 4">
    <name type="scientific">Neorhizobium lilium</name>
    <dbReference type="NCBI Taxonomy" id="2503024"/>
    <lineage>
        <taxon>Bacteria</taxon>
        <taxon>Pseudomonadati</taxon>
        <taxon>Pseudomonadota</taxon>
        <taxon>Alphaproteobacteria</taxon>
        <taxon>Hyphomicrobiales</taxon>
        <taxon>Rhizobiaceae</taxon>
        <taxon>Rhizobium/Agrobacterium group</taxon>
        <taxon>Neorhizobium</taxon>
    </lineage>
</organism>
<feature type="domain" description="GAD-related" evidence="1">
    <location>
        <begin position="5"/>
        <end position="104"/>
    </location>
</feature>
<evidence type="ECO:0000313" key="4">
    <source>
        <dbReference type="Proteomes" id="UP000287687"/>
    </source>
</evidence>
<evidence type="ECO:0000259" key="1">
    <source>
        <dbReference type="Pfam" id="PF08887"/>
    </source>
</evidence>
<dbReference type="InterPro" id="IPR015002">
    <property type="entry name" value="T6SS_Tdi1_C"/>
</dbReference>
<reference evidence="3 4" key="1">
    <citation type="submission" date="2019-01" db="EMBL/GenBank/DDBJ databases">
        <title>The draft genome of Rhizobium sp. 24NR.</title>
        <authorList>
            <person name="Liu L."/>
            <person name="Liang L."/>
            <person name="Shi S."/>
            <person name="Xu L."/>
            <person name="Wang X."/>
            <person name="Li L."/>
            <person name="Zhang X."/>
        </authorList>
    </citation>
    <scope>NUCLEOTIDE SEQUENCE [LARGE SCALE GENOMIC DNA]</scope>
    <source>
        <strain evidence="3 4">24NR</strain>
    </source>
</reference>
<keyword evidence="4" id="KW-1185">Reference proteome</keyword>
<dbReference type="RefSeq" id="WP_128441344.1">
    <property type="nucleotide sequence ID" value="NZ_SBIP01000001.1"/>
</dbReference>
<gene>
    <name evidence="3" type="ORF">EPK99_04135</name>
</gene>